<protein>
    <submittedName>
        <fullName evidence="3">NAD-dependent epimerase/dehydratase family protein</fullName>
    </submittedName>
</protein>
<dbReference type="Gene3D" id="3.40.50.720">
    <property type="entry name" value="NAD(P)-binding Rossmann-like Domain"/>
    <property type="match status" value="1"/>
</dbReference>
<accession>A0ABT8GE21</accession>
<evidence type="ECO:0000259" key="2">
    <source>
        <dbReference type="Pfam" id="PF01370"/>
    </source>
</evidence>
<feature type="domain" description="NAD-dependent epimerase/dehydratase" evidence="2">
    <location>
        <begin position="6"/>
        <end position="218"/>
    </location>
</feature>
<dbReference type="InterPro" id="IPR001509">
    <property type="entry name" value="Epimerase_deHydtase"/>
</dbReference>
<proteinExistence type="inferred from homology"/>
<dbReference type="PROSITE" id="PS51257">
    <property type="entry name" value="PROKAR_LIPOPROTEIN"/>
    <property type="match status" value="1"/>
</dbReference>
<dbReference type="EMBL" id="JAUHQA010000001">
    <property type="protein sequence ID" value="MDN4479677.1"/>
    <property type="molecule type" value="Genomic_DNA"/>
</dbReference>
<sequence length="346" mass="37929">MTPQRILFIGGTGIISASCVREAVAQGHEVHCLNRGASTLRPLHPEVTLHTADARDREAVAGIVRAGEFDAVVQFVGFVPEHVEADIEAMAGHVGQYVFISSASAYQTPVTRLPVTESTPLRNPHWQYSRDKIACEETLLRAYRDHGFPVTIVRPSHTYDETMLPFDGGWTVVDRMRAGKEVVVPGDGTSLWTITHHSDFARGFVGLLGRVDTVGEAFHITSDQAPTWNEIYEAIAAAAGVTPRLVHVPSTYIAAVDAEWGAALLGDKSHSMVFDNSKIRSIVPGFRATVPFRDGAREMVAWHDAHPEHQRVDPRWDGLMDRLADTFRPPAAAASPTAPHHEENLT</sequence>
<organism evidence="3 4">
    <name type="scientific">Demequina muriae</name>
    <dbReference type="NCBI Taxonomy" id="3051664"/>
    <lineage>
        <taxon>Bacteria</taxon>
        <taxon>Bacillati</taxon>
        <taxon>Actinomycetota</taxon>
        <taxon>Actinomycetes</taxon>
        <taxon>Micrococcales</taxon>
        <taxon>Demequinaceae</taxon>
        <taxon>Demequina</taxon>
    </lineage>
</organism>
<dbReference type="InterPro" id="IPR036291">
    <property type="entry name" value="NAD(P)-bd_dom_sf"/>
</dbReference>
<dbReference type="PANTHER" id="PTHR43000">
    <property type="entry name" value="DTDP-D-GLUCOSE 4,6-DEHYDRATASE-RELATED"/>
    <property type="match status" value="1"/>
</dbReference>
<dbReference type="Proteomes" id="UP001172708">
    <property type="component" value="Unassembled WGS sequence"/>
</dbReference>
<comment type="caution">
    <text evidence="3">The sequence shown here is derived from an EMBL/GenBank/DDBJ whole genome shotgun (WGS) entry which is preliminary data.</text>
</comment>
<evidence type="ECO:0000256" key="1">
    <source>
        <dbReference type="ARBA" id="ARBA00007637"/>
    </source>
</evidence>
<gene>
    <name evidence="3" type="ORF">QQX02_01890</name>
</gene>
<name>A0ABT8GE21_9MICO</name>
<comment type="similarity">
    <text evidence="1">Belongs to the NAD(P)-dependent epimerase/dehydratase family.</text>
</comment>
<evidence type="ECO:0000313" key="3">
    <source>
        <dbReference type="EMBL" id="MDN4479677.1"/>
    </source>
</evidence>
<dbReference type="RefSeq" id="WP_301140860.1">
    <property type="nucleotide sequence ID" value="NZ_JAUHQA010000001.1"/>
</dbReference>
<dbReference type="Pfam" id="PF01370">
    <property type="entry name" value="Epimerase"/>
    <property type="match status" value="1"/>
</dbReference>
<keyword evidence="4" id="KW-1185">Reference proteome</keyword>
<reference evidence="3" key="1">
    <citation type="submission" date="2023-06" db="EMBL/GenBank/DDBJ databases">
        <title>Egi l300058.</title>
        <authorList>
            <person name="Gao L."/>
            <person name="Fang B.-Z."/>
            <person name="Li W.-J."/>
        </authorList>
    </citation>
    <scope>NUCLEOTIDE SEQUENCE</scope>
    <source>
        <strain evidence="3">EGI L300058</strain>
    </source>
</reference>
<evidence type="ECO:0000313" key="4">
    <source>
        <dbReference type="Proteomes" id="UP001172708"/>
    </source>
</evidence>
<dbReference type="SUPFAM" id="SSF51735">
    <property type="entry name" value="NAD(P)-binding Rossmann-fold domains"/>
    <property type="match status" value="1"/>
</dbReference>